<dbReference type="Proteomes" id="UP000708208">
    <property type="component" value="Unassembled WGS sequence"/>
</dbReference>
<comment type="caution">
    <text evidence="1">The sequence shown here is derived from an EMBL/GenBank/DDBJ whole genome shotgun (WGS) entry which is preliminary data.</text>
</comment>
<organism evidence="1 2">
    <name type="scientific">Allacma fusca</name>
    <dbReference type="NCBI Taxonomy" id="39272"/>
    <lineage>
        <taxon>Eukaryota</taxon>
        <taxon>Metazoa</taxon>
        <taxon>Ecdysozoa</taxon>
        <taxon>Arthropoda</taxon>
        <taxon>Hexapoda</taxon>
        <taxon>Collembola</taxon>
        <taxon>Symphypleona</taxon>
        <taxon>Sminthuridae</taxon>
        <taxon>Allacma</taxon>
    </lineage>
</organism>
<reference evidence="1" key="1">
    <citation type="submission" date="2021-06" db="EMBL/GenBank/DDBJ databases">
        <authorList>
            <person name="Hodson N. C."/>
            <person name="Mongue J. A."/>
            <person name="Jaron S. K."/>
        </authorList>
    </citation>
    <scope>NUCLEOTIDE SEQUENCE</scope>
</reference>
<accession>A0A8J2K0W8</accession>
<evidence type="ECO:0000313" key="2">
    <source>
        <dbReference type="Proteomes" id="UP000708208"/>
    </source>
</evidence>
<dbReference type="AlphaFoldDB" id="A0A8J2K0W8"/>
<protein>
    <submittedName>
        <fullName evidence="1">Uncharacterized protein</fullName>
    </submittedName>
</protein>
<sequence>GFDGDADQACEAFERDVDWELLRRIREAGQDVGAMIADIRLVMERARVQQDEEEGQRRND</sequence>
<feature type="non-terminal residue" evidence="1">
    <location>
        <position position="60"/>
    </location>
</feature>
<name>A0A8J2K0W8_9HEXA</name>
<keyword evidence="2" id="KW-1185">Reference proteome</keyword>
<dbReference type="EMBL" id="CAJVCH010153619">
    <property type="protein sequence ID" value="CAG7727764.1"/>
    <property type="molecule type" value="Genomic_DNA"/>
</dbReference>
<proteinExistence type="predicted"/>
<evidence type="ECO:0000313" key="1">
    <source>
        <dbReference type="EMBL" id="CAG7727764.1"/>
    </source>
</evidence>
<gene>
    <name evidence="1" type="ORF">AFUS01_LOCUS16593</name>
</gene>
<feature type="non-terminal residue" evidence="1">
    <location>
        <position position="1"/>
    </location>
</feature>